<proteinExistence type="predicted"/>
<dbReference type="EMBL" id="JAUSQM010000001">
    <property type="protein sequence ID" value="MDP9820422.1"/>
    <property type="molecule type" value="Genomic_DNA"/>
</dbReference>
<name>A0ABT9NJ38_9ACTN</name>
<evidence type="ECO:0000313" key="2">
    <source>
        <dbReference type="Proteomes" id="UP001240447"/>
    </source>
</evidence>
<keyword evidence="2" id="KW-1185">Reference proteome</keyword>
<gene>
    <name evidence="1" type="ORF">J2S59_000231</name>
</gene>
<dbReference type="RefSeq" id="WP_068116465.1">
    <property type="nucleotide sequence ID" value="NZ_CCXJ01000023.1"/>
</dbReference>
<sequence>MSRATFLVQTKDARTPAARFTATDHVDLGEQIAVYLTRHRQLAPNVAFHAHIGSERGAIQQAGRVVTFAITQES</sequence>
<reference evidence="1 2" key="1">
    <citation type="submission" date="2023-07" db="EMBL/GenBank/DDBJ databases">
        <title>Sequencing the genomes of 1000 actinobacteria strains.</title>
        <authorList>
            <person name="Klenk H.-P."/>
        </authorList>
    </citation>
    <scope>NUCLEOTIDE SEQUENCE [LARGE SCALE GENOMIC DNA]</scope>
    <source>
        <strain evidence="1 2">GD13</strain>
    </source>
</reference>
<protein>
    <submittedName>
        <fullName evidence="1">Uncharacterized protein</fullName>
    </submittedName>
</protein>
<organism evidence="1 2">
    <name type="scientific">Nocardioides massiliensis</name>
    <dbReference type="NCBI Taxonomy" id="1325935"/>
    <lineage>
        <taxon>Bacteria</taxon>
        <taxon>Bacillati</taxon>
        <taxon>Actinomycetota</taxon>
        <taxon>Actinomycetes</taxon>
        <taxon>Propionibacteriales</taxon>
        <taxon>Nocardioidaceae</taxon>
        <taxon>Nocardioides</taxon>
    </lineage>
</organism>
<comment type="caution">
    <text evidence="1">The sequence shown here is derived from an EMBL/GenBank/DDBJ whole genome shotgun (WGS) entry which is preliminary data.</text>
</comment>
<accession>A0ABT9NJ38</accession>
<evidence type="ECO:0000313" key="1">
    <source>
        <dbReference type="EMBL" id="MDP9820422.1"/>
    </source>
</evidence>
<dbReference type="Proteomes" id="UP001240447">
    <property type="component" value="Unassembled WGS sequence"/>
</dbReference>